<dbReference type="EMBL" id="JADWDJ010000006">
    <property type="protein sequence ID" value="KAG5279242.1"/>
    <property type="molecule type" value="Genomic_DNA"/>
</dbReference>
<sequence>MQSVAYSYPAPKEAVFSKPDIPETSGRFLTDSPLKDSGRVSESSPVCCYVLCVSSAHDVIDVERCLFWILGKKEPARLDNRINKDAVSFRHLGRPRFPSHLCRSSGLLRHGRLSFEWCLGR</sequence>
<dbReference type="Proteomes" id="UP000823561">
    <property type="component" value="Chromosome 6"/>
</dbReference>
<dbReference type="AlphaFoldDB" id="A0AAV6GZC6"/>
<evidence type="ECO:0000313" key="1">
    <source>
        <dbReference type="EMBL" id="KAG5279242.1"/>
    </source>
</evidence>
<reference evidence="1" key="1">
    <citation type="submission" date="2020-10" db="EMBL/GenBank/DDBJ databases">
        <title>Chromosome-scale genome assembly of the Allis shad, Alosa alosa.</title>
        <authorList>
            <person name="Margot Z."/>
            <person name="Christophe K."/>
            <person name="Cabau C."/>
            <person name="Louis A."/>
            <person name="Berthelot C."/>
            <person name="Parey E."/>
            <person name="Roest Crollius H."/>
            <person name="Montfort J."/>
            <person name="Robinson-Rechavi M."/>
            <person name="Bucao C."/>
            <person name="Bouchez O."/>
            <person name="Gislard M."/>
            <person name="Lluch J."/>
            <person name="Milhes M."/>
            <person name="Lampietro C."/>
            <person name="Lopez Roques C."/>
            <person name="Donnadieu C."/>
            <person name="Braasch I."/>
            <person name="Desvignes T."/>
            <person name="Postlethwait J."/>
            <person name="Bobe J."/>
            <person name="Guiguen Y."/>
        </authorList>
    </citation>
    <scope>NUCLEOTIDE SEQUENCE</scope>
    <source>
        <strain evidence="1">M-15738</strain>
        <tissue evidence="1">Blood</tissue>
    </source>
</reference>
<proteinExistence type="predicted"/>
<comment type="caution">
    <text evidence="1">The sequence shown here is derived from an EMBL/GenBank/DDBJ whole genome shotgun (WGS) entry which is preliminary data.</text>
</comment>
<name>A0AAV6GZC6_9TELE</name>
<evidence type="ECO:0000313" key="2">
    <source>
        <dbReference type="Proteomes" id="UP000823561"/>
    </source>
</evidence>
<gene>
    <name evidence="1" type="ORF">AALO_G00075640</name>
</gene>
<keyword evidence="2" id="KW-1185">Reference proteome</keyword>
<accession>A0AAV6GZC6</accession>
<protein>
    <submittedName>
        <fullName evidence="1">Uncharacterized protein</fullName>
    </submittedName>
</protein>
<organism evidence="1 2">
    <name type="scientific">Alosa alosa</name>
    <name type="common">allis shad</name>
    <dbReference type="NCBI Taxonomy" id="278164"/>
    <lineage>
        <taxon>Eukaryota</taxon>
        <taxon>Metazoa</taxon>
        <taxon>Chordata</taxon>
        <taxon>Craniata</taxon>
        <taxon>Vertebrata</taxon>
        <taxon>Euteleostomi</taxon>
        <taxon>Actinopterygii</taxon>
        <taxon>Neopterygii</taxon>
        <taxon>Teleostei</taxon>
        <taxon>Clupei</taxon>
        <taxon>Clupeiformes</taxon>
        <taxon>Clupeoidei</taxon>
        <taxon>Clupeidae</taxon>
        <taxon>Alosa</taxon>
    </lineage>
</organism>